<feature type="transmembrane region" description="Helical" evidence="8">
    <location>
        <begin position="310"/>
        <end position="328"/>
    </location>
</feature>
<feature type="transmembrane region" description="Helical" evidence="8">
    <location>
        <begin position="473"/>
        <end position="491"/>
    </location>
</feature>
<feature type="transmembrane region" description="Helical" evidence="8">
    <location>
        <begin position="580"/>
        <end position="601"/>
    </location>
</feature>
<evidence type="ECO:0000256" key="8">
    <source>
        <dbReference type="SAM" id="Phobius"/>
    </source>
</evidence>
<feature type="transmembrane region" description="Helical" evidence="8">
    <location>
        <begin position="125"/>
        <end position="148"/>
    </location>
</feature>
<keyword evidence="2" id="KW-0813">Transport</keyword>
<dbReference type="GO" id="GO:0005886">
    <property type="term" value="C:plasma membrane"/>
    <property type="evidence" value="ECO:0007669"/>
    <property type="project" value="UniProtKB-SubCell"/>
</dbReference>
<sequence length="619" mass="67185">MKSGQSLPQQWNSKPTRYPARVKWLRRMDATSQVIGSTVIVIGHGLRRSGIIPWELGVVPILVMLFISVSTLMRFRWSLAQQSFAKRNLWTVVAAAAWSLGLVAVLIIGPILPDTNGDGLGGSRWWGLVHLSEFVLILYSLTGAIRGLRKFASGGVNPAFLLVASFLMLITVGTIMLMLPACRAFPPQVELEGAPFLVAFFTATSASCVTGLIVVDTPTYWSPIGQFVIMCLFQIGGLGIMTFSAFFAVIAGRNVRLSEFATLRDLLSSDGVGDIRRLIYAILGFTFAAELIGAILLWPMFADLPLSQQIFMSLFHSISAFCNAGFALTDNSFVGMGNTWCVGGVITALIITGGLGFSVLYNLATFARTEFKRFTGSRLFYVPRQRRRLRLETKLVLTSTIVLLLGGWAMIYLLERTGPGHESGISLADAWFQSVTFRTAGFNTVDLGELQPSTKLIAIFLMIVGASPGSTGGGIKTIVFAVGAVGLLTVIRGRRKVEAFRRTISETTVNRALAIVFTSLLTVMVTTILIVIFEGRPELFLDHLFEATSAVGTVGVSSTVQLDTNEFASTTFSLTAPSRIVVIVAMFLGRIGPLTLLLALAGEGRQTRYEYPTERVTLG</sequence>
<feature type="transmembrane region" description="Helical" evidence="8">
    <location>
        <begin position="89"/>
        <end position="113"/>
    </location>
</feature>
<feature type="transmembrane region" description="Helical" evidence="8">
    <location>
        <begin position="512"/>
        <end position="533"/>
    </location>
</feature>
<dbReference type="Proteomes" id="UP000315724">
    <property type="component" value="Chromosome"/>
</dbReference>
<dbReference type="KEGG" id="tpol:Mal48_44990"/>
<name>A0A517QUD8_9PLAN</name>
<evidence type="ECO:0000256" key="2">
    <source>
        <dbReference type="ARBA" id="ARBA00022448"/>
    </source>
</evidence>
<dbReference type="OrthoDB" id="9810952at2"/>
<keyword evidence="4 8" id="KW-0812">Transmembrane</keyword>
<reference evidence="9 10" key="1">
    <citation type="submission" date="2019-02" db="EMBL/GenBank/DDBJ databases">
        <title>Deep-cultivation of Planctomycetes and their phenomic and genomic characterization uncovers novel biology.</title>
        <authorList>
            <person name="Wiegand S."/>
            <person name="Jogler M."/>
            <person name="Boedeker C."/>
            <person name="Pinto D."/>
            <person name="Vollmers J."/>
            <person name="Rivas-Marin E."/>
            <person name="Kohn T."/>
            <person name="Peeters S.H."/>
            <person name="Heuer A."/>
            <person name="Rast P."/>
            <person name="Oberbeckmann S."/>
            <person name="Bunk B."/>
            <person name="Jeske O."/>
            <person name="Meyerdierks A."/>
            <person name="Storesund J.E."/>
            <person name="Kallscheuer N."/>
            <person name="Luecker S."/>
            <person name="Lage O.M."/>
            <person name="Pohl T."/>
            <person name="Merkel B.J."/>
            <person name="Hornburger P."/>
            <person name="Mueller R.-W."/>
            <person name="Bruemmer F."/>
            <person name="Labrenz M."/>
            <person name="Spormann A.M."/>
            <person name="Op den Camp H."/>
            <person name="Overmann J."/>
            <person name="Amann R."/>
            <person name="Jetten M.S.M."/>
            <person name="Mascher T."/>
            <person name="Medema M.H."/>
            <person name="Devos D.P."/>
            <person name="Kaster A.-K."/>
            <person name="Ovreas L."/>
            <person name="Rohde M."/>
            <person name="Galperin M.Y."/>
            <person name="Jogler C."/>
        </authorList>
    </citation>
    <scope>NUCLEOTIDE SEQUENCE [LARGE SCALE GENOMIC DNA]</scope>
    <source>
        <strain evidence="9 10">Mal48</strain>
    </source>
</reference>
<keyword evidence="10" id="KW-1185">Reference proteome</keyword>
<feature type="transmembrane region" description="Helical" evidence="8">
    <location>
        <begin position="340"/>
        <end position="364"/>
    </location>
</feature>
<keyword evidence="5 8" id="KW-1133">Transmembrane helix</keyword>
<dbReference type="RefSeq" id="WP_145204439.1">
    <property type="nucleotide sequence ID" value="NZ_CP036267.1"/>
</dbReference>
<dbReference type="SUPFAM" id="SSF81324">
    <property type="entry name" value="Voltage-gated potassium channels"/>
    <property type="match status" value="1"/>
</dbReference>
<gene>
    <name evidence="9" type="primary">ktrB</name>
    <name evidence="9" type="ORF">Mal48_44990</name>
</gene>
<dbReference type="PANTHER" id="PTHR32024:SF1">
    <property type="entry name" value="KTR SYSTEM POTASSIUM UPTAKE PROTEIN B"/>
    <property type="match status" value="1"/>
</dbReference>
<comment type="subcellular location">
    <subcellularLocation>
        <location evidence="1">Cell membrane</location>
        <topology evidence="1">Multi-pass membrane protein</topology>
    </subcellularLocation>
</comment>
<protein>
    <submittedName>
        <fullName evidence="9">Ktr system potassium uptake protein B</fullName>
    </submittedName>
</protein>
<evidence type="ECO:0000256" key="6">
    <source>
        <dbReference type="ARBA" id="ARBA00023065"/>
    </source>
</evidence>
<evidence type="ECO:0000313" key="9">
    <source>
        <dbReference type="EMBL" id="QDT35223.1"/>
    </source>
</evidence>
<feature type="transmembrane region" description="Helical" evidence="8">
    <location>
        <begin position="395"/>
        <end position="414"/>
    </location>
</feature>
<dbReference type="EMBL" id="CP036267">
    <property type="protein sequence ID" value="QDT35223.1"/>
    <property type="molecule type" value="Genomic_DNA"/>
</dbReference>
<feature type="transmembrane region" description="Helical" evidence="8">
    <location>
        <begin position="227"/>
        <end position="250"/>
    </location>
</feature>
<feature type="transmembrane region" description="Helical" evidence="8">
    <location>
        <begin position="58"/>
        <end position="77"/>
    </location>
</feature>
<dbReference type="GO" id="GO:0008324">
    <property type="term" value="F:monoatomic cation transmembrane transporter activity"/>
    <property type="evidence" value="ECO:0007669"/>
    <property type="project" value="InterPro"/>
</dbReference>
<evidence type="ECO:0000313" key="10">
    <source>
        <dbReference type="Proteomes" id="UP000315724"/>
    </source>
</evidence>
<keyword evidence="3" id="KW-1003">Cell membrane</keyword>
<dbReference type="PANTHER" id="PTHR32024">
    <property type="entry name" value="TRK SYSTEM POTASSIUM UPTAKE PROTEIN TRKG-RELATED"/>
    <property type="match status" value="1"/>
</dbReference>
<evidence type="ECO:0000256" key="7">
    <source>
        <dbReference type="ARBA" id="ARBA00023136"/>
    </source>
</evidence>
<evidence type="ECO:0000256" key="4">
    <source>
        <dbReference type="ARBA" id="ARBA00022692"/>
    </source>
</evidence>
<dbReference type="GO" id="GO:0030001">
    <property type="term" value="P:metal ion transport"/>
    <property type="evidence" value="ECO:0007669"/>
    <property type="project" value="UniProtKB-ARBA"/>
</dbReference>
<dbReference type="Pfam" id="PF02386">
    <property type="entry name" value="TrkH"/>
    <property type="match status" value="1"/>
</dbReference>
<keyword evidence="7 8" id="KW-0472">Membrane</keyword>
<keyword evidence="6" id="KW-0406">Ion transport</keyword>
<dbReference type="AlphaFoldDB" id="A0A517QUD8"/>
<evidence type="ECO:0000256" key="1">
    <source>
        <dbReference type="ARBA" id="ARBA00004651"/>
    </source>
</evidence>
<proteinExistence type="predicted"/>
<feature type="transmembrane region" description="Helical" evidence="8">
    <location>
        <begin position="278"/>
        <end position="298"/>
    </location>
</feature>
<evidence type="ECO:0000256" key="3">
    <source>
        <dbReference type="ARBA" id="ARBA00022475"/>
    </source>
</evidence>
<feature type="transmembrane region" description="Helical" evidence="8">
    <location>
        <begin position="193"/>
        <end position="215"/>
    </location>
</feature>
<feature type="transmembrane region" description="Helical" evidence="8">
    <location>
        <begin position="160"/>
        <end position="181"/>
    </location>
</feature>
<dbReference type="InterPro" id="IPR003445">
    <property type="entry name" value="Cat_transpt"/>
</dbReference>
<organism evidence="9 10">
    <name type="scientific">Thalassoglobus polymorphus</name>
    <dbReference type="NCBI Taxonomy" id="2527994"/>
    <lineage>
        <taxon>Bacteria</taxon>
        <taxon>Pseudomonadati</taxon>
        <taxon>Planctomycetota</taxon>
        <taxon>Planctomycetia</taxon>
        <taxon>Planctomycetales</taxon>
        <taxon>Planctomycetaceae</taxon>
        <taxon>Thalassoglobus</taxon>
    </lineage>
</organism>
<evidence type="ECO:0000256" key="5">
    <source>
        <dbReference type="ARBA" id="ARBA00022989"/>
    </source>
</evidence>
<accession>A0A517QUD8</accession>